<feature type="region of interest" description="Disordered" evidence="1">
    <location>
        <begin position="18"/>
        <end position="47"/>
    </location>
</feature>
<name>A0AAD5L124_9CRUS</name>
<keyword evidence="3" id="KW-1185">Reference proteome</keyword>
<gene>
    <name evidence="2" type="ORF">GHT06_007885</name>
</gene>
<dbReference type="Proteomes" id="UP000820818">
    <property type="component" value="Linkage Group LG1"/>
</dbReference>
<evidence type="ECO:0000256" key="1">
    <source>
        <dbReference type="SAM" id="MobiDB-lite"/>
    </source>
</evidence>
<proteinExistence type="predicted"/>
<comment type="caution">
    <text evidence="2">The sequence shown here is derived from an EMBL/GenBank/DDBJ whole genome shotgun (WGS) entry which is preliminary data.</text>
</comment>
<evidence type="ECO:0000313" key="3">
    <source>
        <dbReference type="Proteomes" id="UP000820818"/>
    </source>
</evidence>
<dbReference type="EMBL" id="WJBH02000001">
    <property type="protein sequence ID" value="KAI9564147.1"/>
    <property type="molecule type" value="Genomic_DNA"/>
</dbReference>
<evidence type="ECO:0000313" key="2">
    <source>
        <dbReference type="EMBL" id="KAI9564147.1"/>
    </source>
</evidence>
<organism evidence="2 3">
    <name type="scientific">Daphnia sinensis</name>
    <dbReference type="NCBI Taxonomy" id="1820382"/>
    <lineage>
        <taxon>Eukaryota</taxon>
        <taxon>Metazoa</taxon>
        <taxon>Ecdysozoa</taxon>
        <taxon>Arthropoda</taxon>
        <taxon>Crustacea</taxon>
        <taxon>Branchiopoda</taxon>
        <taxon>Diplostraca</taxon>
        <taxon>Cladocera</taxon>
        <taxon>Anomopoda</taxon>
        <taxon>Daphniidae</taxon>
        <taxon>Daphnia</taxon>
        <taxon>Daphnia similis group</taxon>
    </lineage>
</organism>
<reference evidence="2 3" key="1">
    <citation type="submission" date="2022-05" db="EMBL/GenBank/DDBJ databases">
        <title>A multi-omics perspective on studying reproductive biology in Daphnia sinensis.</title>
        <authorList>
            <person name="Jia J."/>
        </authorList>
    </citation>
    <scope>NUCLEOTIDE SEQUENCE [LARGE SCALE GENOMIC DNA]</scope>
    <source>
        <strain evidence="2 3">WSL</strain>
    </source>
</reference>
<protein>
    <submittedName>
        <fullName evidence="2">Uncharacterized protein</fullName>
    </submittedName>
</protein>
<dbReference type="AlphaFoldDB" id="A0AAD5L124"/>
<sequence length="75" mass="8896">MRKTRTVCFKKMDPKISMMPRPSSVMKPSESKCLYPSDDGKIQRGGKGKYRKKEMLSVWARDLRNLRYRLPLLFK</sequence>
<accession>A0AAD5L124</accession>